<feature type="transmembrane region" description="Helical" evidence="2">
    <location>
        <begin position="102"/>
        <end position="120"/>
    </location>
</feature>
<feature type="region of interest" description="Disordered" evidence="1">
    <location>
        <begin position="554"/>
        <end position="580"/>
    </location>
</feature>
<dbReference type="PANTHER" id="PTHR36050">
    <property type="entry name" value="O-FUCOSYLTRANSFERASE 30"/>
    <property type="match status" value="1"/>
</dbReference>
<keyword evidence="2" id="KW-1133">Transmembrane helix</keyword>
<dbReference type="EMBL" id="BQKY01000010">
    <property type="protein sequence ID" value="GJN92275.1"/>
    <property type="molecule type" value="Genomic_DNA"/>
</dbReference>
<accession>A0AAV5GQW0</accession>
<dbReference type="Proteomes" id="UP001342314">
    <property type="component" value="Unassembled WGS sequence"/>
</dbReference>
<dbReference type="AlphaFoldDB" id="A0AAV5GQW0"/>
<gene>
    <name evidence="3" type="ORF">Rhopal_005305-T1</name>
</gene>
<evidence type="ECO:0000313" key="4">
    <source>
        <dbReference type="Proteomes" id="UP001342314"/>
    </source>
</evidence>
<feature type="compositionally biased region" description="Polar residues" evidence="1">
    <location>
        <begin position="556"/>
        <end position="571"/>
    </location>
</feature>
<feature type="region of interest" description="Disordered" evidence="1">
    <location>
        <begin position="49"/>
        <end position="81"/>
    </location>
</feature>
<sequence>MPAPPPHRSSDSLTTPTRAGRPSHQSSASVGLSPISVYSYSETDPFLSPTSPRFFHPTSPTSPTWTGPTSPTRPDLRRTSSSPGILGALPLVHPPKRHRNRLYLVLVALAFLLALALVRFTQLPAPLEHKLEIYSARVGNGLARLASGSGVTQQEVEGVAAQEDDVFEVNETGEIRIRTTPRPRMISETGAEDVKYLGFLPHSGFHNQRIALQNALLLGKALNRTVLIPPIWVGWPIPTQFYSDLRKSWLDIMLSTPPSFDLGKSLTAKSPLNPPADFASSVTDFPCADCFADNTTWLASARAATERKQAKWREAGYEVRPDGYPIIPNLRPEDCKSYSAECRFTYRDTFLAYDFLVDLDEARKVGVEVVDRWDMRERALLNSLNVTQDDVYIIEDRQAFDFRFTDQHKYDDGDVPLIQPNLDPEDQRYNRHVSIDGLSALPHRVLLVGSLFGSGRVRLWHEPDAYDWSERLARAMAFRNPWLMRPADAIVARLGGRENYVGVHARVGDGEFQRYAARNMEQAWRDLVEGEMGLSSDVVEEMWNRVKPNVVVQPARSHSSHVPMTRRSSMHASPGSRNPWMLDDDDYTLEKLEQSRSRRKKRGLLDEVKALLPSTLWGADPSSRLQNLTCRAPLHTESRFKPFNVPLYLATDSRAPEADINLAPFFAAFPCTFLLSDFDRAQPERNDGLIVESVEQMGRLVNDLDGVPLGRLFLPFLEAIIASKGRLAVGTQHSTFSGFVQKHLHEAYWLD</sequence>
<organism evidence="3 4">
    <name type="scientific">Rhodotorula paludigena</name>
    <dbReference type="NCBI Taxonomy" id="86838"/>
    <lineage>
        <taxon>Eukaryota</taxon>
        <taxon>Fungi</taxon>
        <taxon>Dikarya</taxon>
        <taxon>Basidiomycota</taxon>
        <taxon>Pucciniomycotina</taxon>
        <taxon>Microbotryomycetes</taxon>
        <taxon>Sporidiobolales</taxon>
        <taxon>Sporidiobolaceae</taxon>
        <taxon>Rhodotorula</taxon>
    </lineage>
</organism>
<feature type="region of interest" description="Disordered" evidence="1">
    <location>
        <begin position="1"/>
        <end position="30"/>
    </location>
</feature>
<protein>
    <submittedName>
        <fullName evidence="3">Uncharacterized protein</fullName>
    </submittedName>
</protein>
<feature type="compositionally biased region" description="Polar residues" evidence="1">
    <location>
        <begin position="11"/>
        <end position="30"/>
    </location>
</feature>
<evidence type="ECO:0000256" key="2">
    <source>
        <dbReference type="SAM" id="Phobius"/>
    </source>
</evidence>
<comment type="caution">
    <text evidence="3">The sequence shown here is derived from an EMBL/GenBank/DDBJ whole genome shotgun (WGS) entry which is preliminary data.</text>
</comment>
<evidence type="ECO:0000313" key="3">
    <source>
        <dbReference type="EMBL" id="GJN92275.1"/>
    </source>
</evidence>
<evidence type="ECO:0000256" key="1">
    <source>
        <dbReference type="SAM" id="MobiDB-lite"/>
    </source>
</evidence>
<name>A0AAV5GQW0_9BASI</name>
<keyword evidence="4" id="KW-1185">Reference proteome</keyword>
<keyword evidence="2" id="KW-0472">Membrane</keyword>
<proteinExistence type="predicted"/>
<keyword evidence="2" id="KW-0812">Transmembrane</keyword>
<reference evidence="3 4" key="1">
    <citation type="submission" date="2021-12" db="EMBL/GenBank/DDBJ databases">
        <title>High titer production of polyol ester of fatty acids by Rhodotorula paludigena BS15 towards product separation-free biomass refinery.</title>
        <authorList>
            <person name="Mano J."/>
            <person name="Ono H."/>
            <person name="Tanaka T."/>
            <person name="Naito K."/>
            <person name="Sushida H."/>
            <person name="Ike M."/>
            <person name="Tokuyasu K."/>
            <person name="Kitaoka M."/>
        </authorList>
    </citation>
    <scope>NUCLEOTIDE SEQUENCE [LARGE SCALE GENOMIC DNA]</scope>
    <source>
        <strain evidence="3 4">BS15</strain>
    </source>
</reference>
<feature type="compositionally biased region" description="Low complexity" evidence="1">
    <location>
        <begin position="49"/>
        <end position="73"/>
    </location>
</feature>
<dbReference type="PANTHER" id="PTHR36050:SF1">
    <property type="entry name" value="O-FUCOSYLTRANSFERASE 30"/>
    <property type="match status" value="1"/>
</dbReference>